<dbReference type="Pfam" id="PF22539">
    <property type="entry name" value="DUF7004"/>
    <property type="match status" value="1"/>
</dbReference>
<dbReference type="InterPro" id="IPR036614">
    <property type="entry name" value="RusA-like_sf"/>
</dbReference>
<dbReference type="SUPFAM" id="SSF103084">
    <property type="entry name" value="Holliday junction resolvase RusA"/>
    <property type="match status" value="1"/>
</dbReference>
<sequence>MLVKELRDNKKIIFDSGRIDDWCVYIVHPDGRRVAPRDIDYFKYFSQITESYANNSVYVDFVSIYENTSSDLDNHLLSLIDEIVDQYHEDDKVLVELWFTVIYAGMVAEENKQYTRLGKRIKRLGMYQLLIERQTVEYAANFSKGKRWTELDMIMKKNGF</sequence>
<accession>A0ABT6Y2X6</accession>
<dbReference type="EMBL" id="JASHIF010000002">
    <property type="protein sequence ID" value="MDI9857910.1"/>
    <property type="molecule type" value="Genomic_DNA"/>
</dbReference>
<gene>
    <name evidence="1" type="ORF">QM524_01690</name>
</gene>
<evidence type="ECO:0000313" key="2">
    <source>
        <dbReference type="Proteomes" id="UP001236507"/>
    </source>
</evidence>
<keyword evidence="2" id="KW-1185">Reference proteome</keyword>
<comment type="caution">
    <text evidence="1">The sequence shown here is derived from an EMBL/GenBank/DDBJ whole genome shotgun (WGS) entry which is preliminary data.</text>
</comment>
<evidence type="ECO:0000313" key="1">
    <source>
        <dbReference type="EMBL" id="MDI9857910.1"/>
    </source>
</evidence>
<dbReference type="InterPro" id="IPR054273">
    <property type="entry name" value="DUF7004"/>
</dbReference>
<proteinExistence type="predicted"/>
<organism evidence="1 2">
    <name type="scientific">Flectobacillus roseus</name>
    <dbReference type="NCBI Taxonomy" id="502259"/>
    <lineage>
        <taxon>Bacteria</taxon>
        <taxon>Pseudomonadati</taxon>
        <taxon>Bacteroidota</taxon>
        <taxon>Cytophagia</taxon>
        <taxon>Cytophagales</taxon>
        <taxon>Flectobacillaceae</taxon>
        <taxon>Flectobacillus</taxon>
    </lineage>
</organism>
<name>A0ABT6Y2X6_9BACT</name>
<reference evidence="1 2" key="1">
    <citation type="submission" date="2023-05" db="EMBL/GenBank/DDBJ databases">
        <title>Novel species of genus Flectobacillus isolated from stream in China.</title>
        <authorList>
            <person name="Lu H."/>
        </authorList>
    </citation>
    <scope>NUCLEOTIDE SEQUENCE [LARGE SCALE GENOMIC DNA]</scope>
    <source>
        <strain evidence="1 2">KCTC 42575</strain>
    </source>
</reference>
<protein>
    <submittedName>
        <fullName evidence="1">Uncharacterized protein</fullName>
    </submittedName>
</protein>
<dbReference type="Proteomes" id="UP001236507">
    <property type="component" value="Unassembled WGS sequence"/>
</dbReference>
<dbReference type="RefSeq" id="WP_283343195.1">
    <property type="nucleotide sequence ID" value="NZ_JASHIF010000002.1"/>
</dbReference>